<comment type="caution">
    <text evidence="17">The sequence shown here is derived from an EMBL/GenBank/DDBJ whole genome shotgun (WGS) entry which is preliminary data.</text>
</comment>
<reference evidence="17 18" key="1">
    <citation type="journal article" date="2020" name="Nat. Food">
        <title>A phased Vanilla planifolia genome enables genetic improvement of flavour and production.</title>
        <authorList>
            <person name="Hasing T."/>
            <person name="Tang H."/>
            <person name="Brym M."/>
            <person name="Khazi F."/>
            <person name="Huang T."/>
            <person name="Chambers A.H."/>
        </authorList>
    </citation>
    <scope>NUCLEOTIDE SEQUENCE [LARGE SCALE GENOMIC DNA]</scope>
    <source>
        <tissue evidence="17">Leaf</tissue>
    </source>
</reference>
<proteinExistence type="predicted"/>
<protein>
    <recommendedName>
        <fullName evidence="4">RING-type E3 ubiquitin transferase</fullName>
        <ecNumber evidence="4">2.3.2.27</ecNumber>
    </recommendedName>
</protein>
<dbReference type="SMART" id="SM00184">
    <property type="entry name" value="RING"/>
    <property type="match status" value="1"/>
</dbReference>
<dbReference type="GO" id="GO:0008270">
    <property type="term" value="F:zinc ion binding"/>
    <property type="evidence" value="ECO:0007669"/>
    <property type="project" value="UniProtKB-KW"/>
</dbReference>
<evidence type="ECO:0000313" key="17">
    <source>
        <dbReference type="EMBL" id="KAG0497894.1"/>
    </source>
</evidence>
<evidence type="ECO:0000256" key="15">
    <source>
        <dbReference type="SAM" id="Phobius"/>
    </source>
</evidence>
<keyword evidence="9" id="KW-0833">Ubl conjugation pathway</keyword>
<comment type="pathway">
    <text evidence="3">Protein modification; protein ubiquitination.</text>
</comment>
<evidence type="ECO:0000256" key="11">
    <source>
        <dbReference type="ARBA" id="ARBA00022989"/>
    </source>
</evidence>
<evidence type="ECO:0000256" key="2">
    <source>
        <dbReference type="ARBA" id="ARBA00004167"/>
    </source>
</evidence>
<keyword evidence="11 15" id="KW-1133">Transmembrane helix</keyword>
<dbReference type="EC" id="2.3.2.27" evidence="4"/>
<keyword evidence="5" id="KW-0808">Transferase</keyword>
<accession>A0A835RYF8</accession>
<dbReference type="FunFam" id="3.30.40.10:FF:000187">
    <property type="entry name" value="E3 ubiquitin-protein ligase ATL6"/>
    <property type="match status" value="1"/>
</dbReference>
<dbReference type="PROSITE" id="PS50089">
    <property type="entry name" value="ZF_RING_2"/>
    <property type="match status" value="1"/>
</dbReference>
<comment type="subcellular location">
    <subcellularLocation>
        <location evidence="2">Membrane</location>
        <topology evidence="2">Single-pass membrane protein</topology>
    </subcellularLocation>
</comment>
<dbReference type="Proteomes" id="UP000636800">
    <property type="component" value="Chromosome 1"/>
</dbReference>
<feature type="domain" description="RING-type" evidence="16">
    <location>
        <begin position="123"/>
        <end position="165"/>
    </location>
</feature>
<dbReference type="CDD" id="cd16461">
    <property type="entry name" value="RING-H2_EL5-like"/>
    <property type="match status" value="1"/>
</dbReference>
<evidence type="ECO:0000256" key="7">
    <source>
        <dbReference type="ARBA" id="ARBA00022723"/>
    </source>
</evidence>
<evidence type="ECO:0000256" key="5">
    <source>
        <dbReference type="ARBA" id="ARBA00022679"/>
    </source>
</evidence>
<dbReference type="Gene3D" id="3.30.40.10">
    <property type="entry name" value="Zinc/RING finger domain, C3HC4 (zinc finger)"/>
    <property type="match status" value="1"/>
</dbReference>
<dbReference type="InterPro" id="IPR001841">
    <property type="entry name" value="Znf_RING"/>
</dbReference>
<name>A0A835RYF8_VANPL</name>
<keyword evidence="7" id="KW-0479">Metal-binding</keyword>
<evidence type="ECO:0000259" key="16">
    <source>
        <dbReference type="PROSITE" id="PS50089"/>
    </source>
</evidence>
<keyword evidence="18" id="KW-1185">Reference proteome</keyword>
<dbReference type="InterPro" id="IPR013083">
    <property type="entry name" value="Znf_RING/FYVE/PHD"/>
</dbReference>
<evidence type="ECO:0000313" key="18">
    <source>
        <dbReference type="Proteomes" id="UP000636800"/>
    </source>
</evidence>
<evidence type="ECO:0000256" key="8">
    <source>
        <dbReference type="ARBA" id="ARBA00022771"/>
    </source>
</evidence>
<comment type="catalytic activity">
    <reaction evidence="1">
        <text>S-ubiquitinyl-[E2 ubiquitin-conjugating enzyme]-L-cysteine + [acceptor protein]-L-lysine = [E2 ubiquitin-conjugating enzyme]-L-cysteine + N(6)-ubiquitinyl-[acceptor protein]-L-lysine.</text>
        <dbReference type="EC" id="2.3.2.27"/>
    </reaction>
</comment>
<dbReference type="InterPro" id="IPR044600">
    <property type="entry name" value="ATL1/ATL16-like"/>
</dbReference>
<evidence type="ECO:0000256" key="12">
    <source>
        <dbReference type="ARBA" id="ARBA00023136"/>
    </source>
</evidence>
<dbReference type="PANTHER" id="PTHR46913">
    <property type="entry name" value="RING-H2 FINGER PROTEIN ATL16"/>
    <property type="match status" value="1"/>
</dbReference>
<dbReference type="Pfam" id="PF13639">
    <property type="entry name" value="zf-RING_2"/>
    <property type="match status" value="1"/>
</dbReference>
<evidence type="ECO:0000256" key="6">
    <source>
        <dbReference type="ARBA" id="ARBA00022692"/>
    </source>
</evidence>
<keyword evidence="6 15" id="KW-0812">Transmembrane</keyword>
<keyword evidence="12 15" id="KW-0472">Membrane</keyword>
<evidence type="ECO:0000256" key="13">
    <source>
        <dbReference type="PROSITE-ProRule" id="PRU00175"/>
    </source>
</evidence>
<dbReference type="AlphaFoldDB" id="A0A835RYF8"/>
<sequence length="228" mass="24373">MSTGSPQAWPPRDCSLQYCSIYCPQWCYFYFRPPPPPSTSSSFALSPLLVAIIVVLSCAFFAVAAYLAASKNCYRRRASAAAAAAPAPSVSRRHNPSSGLDDSVISKLTTYRYRSGANRDGDCSVCLGEFRDGESVRLLPKCCHSFHQSCIDMWLKSHSSCPLCRAGVVEVIITVAEETGTANEAVALGRGSEGERREEVATEIGEEGGQGGAETAESSTGRSARISV</sequence>
<dbReference type="PANTHER" id="PTHR46913:SF22">
    <property type="entry name" value="RING-TYPE E3 UBIQUITIN TRANSFERASE"/>
    <property type="match status" value="1"/>
</dbReference>
<evidence type="ECO:0000256" key="9">
    <source>
        <dbReference type="ARBA" id="ARBA00022786"/>
    </source>
</evidence>
<keyword evidence="10" id="KW-0862">Zinc</keyword>
<organism evidence="17 18">
    <name type="scientific">Vanilla planifolia</name>
    <name type="common">Vanilla</name>
    <dbReference type="NCBI Taxonomy" id="51239"/>
    <lineage>
        <taxon>Eukaryota</taxon>
        <taxon>Viridiplantae</taxon>
        <taxon>Streptophyta</taxon>
        <taxon>Embryophyta</taxon>
        <taxon>Tracheophyta</taxon>
        <taxon>Spermatophyta</taxon>
        <taxon>Magnoliopsida</taxon>
        <taxon>Liliopsida</taxon>
        <taxon>Asparagales</taxon>
        <taxon>Orchidaceae</taxon>
        <taxon>Vanilloideae</taxon>
        <taxon>Vanilleae</taxon>
        <taxon>Vanilla</taxon>
    </lineage>
</organism>
<feature type="transmembrane region" description="Helical" evidence="15">
    <location>
        <begin position="43"/>
        <end position="69"/>
    </location>
</feature>
<dbReference type="UniPathway" id="UPA00143"/>
<dbReference type="GO" id="GO:0016567">
    <property type="term" value="P:protein ubiquitination"/>
    <property type="evidence" value="ECO:0007669"/>
    <property type="project" value="UniProtKB-UniPathway"/>
</dbReference>
<evidence type="ECO:0000256" key="10">
    <source>
        <dbReference type="ARBA" id="ARBA00022833"/>
    </source>
</evidence>
<evidence type="ECO:0000256" key="14">
    <source>
        <dbReference type="SAM" id="MobiDB-lite"/>
    </source>
</evidence>
<evidence type="ECO:0000256" key="4">
    <source>
        <dbReference type="ARBA" id="ARBA00012483"/>
    </source>
</evidence>
<dbReference type="GO" id="GO:0061630">
    <property type="term" value="F:ubiquitin protein ligase activity"/>
    <property type="evidence" value="ECO:0007669"/>
    <property type="project" value="UniProtKB-EC"/>
</dbReference>
<feature type="region of interest" description="Disordered" evidence="14">
    <location>
        <begin position="189"/>
        <end position="228"/>
    </location>
</feature>
<dbReference type="EMBL" id="JADCNL010000001">
    <property type="protein sequence ID" value="KAG0497894.1"/>
    <property type="molecule type" value="Genomic_DNA"/>
</dbReference>
<gene>
    <name evidence="17" type="ORF">HPP92_002585</name>
</gene>
<dbReference type="GO" id="GO:0016020">
    <property type="term" value="C:membrane"/>
    <property type="evidence" value="ECO:0007669"/>
    <property type="project" value="UniProtKB-SubCell"/>
</dbReference>
<evidence type="ECO:0000256" key="1">
    <source>
        <dbReference type="ARBA" id="ARBA00000900"/>
    </source>
</evidence>
<evidence type="ECO:0000256" key="3">
    <source>
        <dbReference type="ARBA" id="ARBA00004906"/>
    </source>
</evidence>
<dbReference type="SUPFAM" id="SSF57850">
    <property type="entry name" value="RING/U-box"/>
    <property type="match status" value="1"/>
</dbReference>
<keyword evidence="8 13" id="KW-0863">Zinc-finger</keyword>